<dbReference type="GeneID" id="68857572"/>
<dbReference type="Pfam" id="PF24460">
    <property type="entry name" value="DUF7575"/>
    <property type="match status" value="1"/>
</dbReference>
<protein>
    <submittedName>
        <fullName evidence="3">Membrane protein containing Zn-ribbon domain</fullName>
    </submittedName>
</protein>
<keyword evidence="1" id="KW-0472">Membrane</keyword>
<reference evidence="3 4" key="1">
    <citation type="submission" date="2020-11" db="EMBL/GenBank/DDBJ databases">
        <title>Carbohydrate-dependent, anaerobic sulfur respiration: A novel catabolism in halophilic archaea.</title>
        <authorList>
            <person name="Sorokin D.Y."/>
            <person name="Messina E."/>
            <person name="Smedile F."/>
            <person name="La Cono V."/>
            <person name="Hallsworth J.E."/>
            <person name="Yakimov M.M."/>
        </authorList>
    </citation>
    <scope>NUCLEOTIDE SEQUENCE [LARGE SCALE GENOMIC DNA]</scope>
    <source>
        <strain evidence="3 4">HSR-Est</strain>
    </source>
</reference>
<evidence type="ECO:0000259" key="2">
    <source>
        <dbReference type="Pfam" id="PF24460"/>
    </source>
</evidence>
<name>A0A897NNY4_9EURY</name>
<sequence length="127" mass="14273">MTERRIDLRPWIAALLGSIVTGLGHLYLRRVRRAVGWLAAAVLAVFIWAPDPMGASLLEFVPSMAVVTLSVLDAFTIALLERRKGRVTRDTETVNCPACGRPLDLDLDFCPWCTTRFERFEVREVEG</sequence>
<evidence type="ECO:0000313" key="3">
    <source>
        <dbReference type="EMBL" id="QSG14477.1"/>
    </source>
</evidence>
<dbReference type="AlphaFoldDB" id="A0A897NNY4"/>
<feature type="transmembrane region" description="Helical" evidence="1">
    <location>
        <begin position="12"/>
        <end position="28"/>
    </location>
</feature>
<dbReference type="Proteomes" id="UP000663292">
    <property type="component" value="Chromosome"/>
</dbReference>
<feature type="transmembrane region" description="Helical" evidence="1">
    <location>
        <begin position="60"/>
        <end position="80"/>
    </location>
</feature>
<dbReference type="InterPro" id="IPR055997">
    <property type="entry name" value="DUF7575"/>
</dbReference>
<evidence type="ECO:0000256" key="1">
    <source>
        <dbReference type="SAM" id="Phobius"/>
    </source>
</evidence>
<organism evidence="3 4">
    <name type="scientific">Halapricum desulfuricans</name>
    <dbReference type="NCBI Taxonomy" id="2841257"/>
    <lineage>
        <taxon>Archaea</taxon>
        <taxon>Methanobacteriati</taxon>
        <taxon>Methanobacteriota</taxon>
        <taxon>Stenosarchaea group</taxon>
        <taxon>Halobacteria</taxon>
        <taxon>Halobacteriales</taxon>
        <taxon>Haloarculaceae</taxon>
        <taxon>Halapricum</taxon>
    </lineage>
</organism>
<gene>
    <name evidence="3" type="ORF">HSEST_0937</name>
</gene>
<keyword evidence="4" id="KW-1185">Reference proteome</keyword>
<keyword evidence="1" id="KW-0812">Transmembrane</keyword>
<dbReference type="RefSeq" id="WP_229122468.1">
    <property type="nucleotide sequence ID" value="NZ_CP064791.1"/>
</dbReference>
<evidence type="ECO:0000313" key="4">
    <source>
        <dbReference type="Proteomes" id="UP000663292"/>
    </source>
</evidence>
<accession>A0A897NNY4</accession>
<feature type="transmembrane region" description="Helical" evidence="1">
    <location>
        <begin position="35"/>
        <end position="54"/>
    </location>
</feature>
<feature type="domain" description="DUF7575" evidence="2">
    <location>
        <begin position="92"/>
        <end position="118"/>
    </location>
</feature>
<proteinExistence type="predicted"/>
<keyword evidence="1" id="KW-1133">Transmembrane helix</keyword>
<dbReference type="EMBL" id="CP064791">
    <property type="protein sequence ID" value="QSG14477.1"/>
    <property type="molecule type" value="Genomic_DNA"/>
</dbReference>